<dbReference type="GO" id="GO:0008781">
    <property type="term" value="F:N-acylneuraminate cytidylyltransferase activity"/>
    <property type="evidence" value="ECO:0007669"/>
    <property type="project" value="TreeGrafter"/>
</dbReference>
<dbReference type="Proteomes" id="UP000727506">
    <property type="component" value="Unassembled WGS sequence"/>
</dbReference>
<organism evidence="1 2">
    <name type="scientific">Slackia piriformis</name>
    <dbReference type="NCBI Taxonomy" id="626934"/>
    <lineage>
        <taxon>Bacteria</taxon>
        <taxon>Bacillati</taxon>
        <taxon>Actinomycetota</taxon>
        <taxon>Coriobacteriia</taxon>
        <taxon>Eggerthellales</taxon>
        <taxon>Eggerthellaceae</taxon>
        <taxon>Slackia</taxon>
    </lineage>
</organism>
<evidence type="ECO:0000313" key="2">
    <source>
        <dbReference type="Proteomes" id="UP000727506"/>
    </source>
</evidence>
<gene>
    <name evidence="1" type="ORF">KH142_02065</name>
</gene>
<dbReference type="InterPro" id="IPR050793">
    <property type="entry name" value="CMP-NeuNAc_synthase"/>
</dbReference>
<comment type="caution">
    <text evidence="1">The sequence shown here is derived from an EMBL/GenBank/DDBJ whole genome shotgun (WGS) entry which is preliminary data.</text>
</comment>
<dbReference type="SUPFAM" id="SSF53448">
    <property type="entry name" value="Nucleotide-diphospho-sugar transferases"/>
    <property type="match status" value="1"/>
</dbReference>
<protein>
    <submittedName>
        <fullName evidence="1">Acylneuraminate cytidylyltransferase family protein</fullName>
    </submittedName>
</protein>
<dbReference type="AlphaFoldDB" id="A0A943UZ37"/>
<dbReference type="EMBL" id="JAGZSV010000020">
    <property type="protein sequence ID" value="MBS6940266.1"/>
    <property type="molecule type" value="Genomic_DNA"/>
</dbReference>
<dbReference type="CDD" id="cd02513">
    <property type="entry name" value="CMP-NeuAc_Synthase"/>
    <property type="match status" value="1"/>
</dbReference>
<reference evidence="1" key="1">
    <citation type="submission" date="2021-02" db="EMBL/GenBank/DDBJ databases">
        <title>Infant gut strain persistence is associated with maternal origin, phylogeny, and functional potential including surface adhesion and iron acquisition.</title>
        <authorList>
            <person name="Lou Y.C."/>
        </authorList>
    </citation>
    <scope>NUCLEOTIDE SEQUENCE</scope>
    <source>
        <strain evidence="1">L2_039_000G1_dasL2_039_000G1_concoct_11</strain>
    </source>
</reference>
<sequence>MIQGKSVLAVIPARGGSKGIPKKNIKMFSGRPLIAYTIAAARNSASVDTVIVTTDSEDIADVARSFGAEVPFMRPAELALDSSKTIDAIVHARDTMARLGRAHDVVVTLQPTSPLRRAQEIDGALEVFAEHGMLGLASVSEVTENPVLTRRIDESGVMHPLLPMSSTVRRQDMPKFWHVDGAIYINLSQRLDADTSLNDNPIAYVMPPLRSSDIDCIEDFIRAEEILKELDGATVGDGR</sequence>
<dbReference type="InterPro" id="IPR029044">
    <property type="entry name" value="Nucleotide-diphossugar_trans"/>
</dbReference>
<proteinExistence type="predicted"/>
<dbReference type="Pfam" id="PF02348">
    <property type="entry name" value="CTP_transf_3"/>
    <property type="match status" value="1"/>
</dbReference>
<keyword evidence="1" id="KW-0548">Nucleotidyltransferase</keyword>
<dbReference type="InterPro" id="IPR003329">
    <property type="entry name" value="Cytidylyl_trans"/>
</dbReference>
<keyword evidence="1" id="KW-0808">Transferase</keyword>
<name>A0A943UZ37_9ACTN</name>
<evidence type="ECO:0000313" key="1">
    <source>
        <dbReference type="EMBL" id="MBS6940266.1"/>
    </source>
</evidence>
<dbReference type="PANTHER" id="PTHR21485">
    <property type="entry name" value="HAD SUPERFAMILY MEMBERS CMAS AND KDSC"/>
    <property type="match status" value="1"/>
</dbReference>
<dbReference type="PANTHER" id="PTHR21485:SF6">
    <property type="entry name" value="N-ACYLNEURAMINATE CYTIDYLYLTRANSFERASE-RELATED"/>
    <property type="match status" value="1"/>
</dbReference>
<accession>A0A943UZ37</accession>
<dbReference type="Gene3D" id="3.90.550.10">
    <property type="entry name" value="Spore Coat Polysaccharide Biosynthesis Protein SpsA, Chain A"/>
    <property type="match status" value="1"/>
</dbReference>